<protein>
    <submittedName>
        <fullName evidence="1">Uncharacterized protein</fullName>
    </submittedName>
</protein>
<evidence type="ECO:0000313" key="2">
    <source>
        <dbReference type="Proteomes" id="UP000005045"/>
    </source>
</evidence>
<accession>B1G476</accession>
<name>B1G476_PARG4</name>
<dbReference type="EMBL" id="ABLD01000013">
    <property type="protein sequence ID" value="EDT09089.1"/>
    <property type="molecule type" value="Genomic_DNA"/>
</dbReference>
<dbReference type="AlphaFoldDB" id="B1G476"/>
<dbReference type="Proteomes" id="UP000005045">
    <property type="component" value="Unassembled WGS sequence"/>
</dbReference>
<organism evidence="1 2">
    <name type="scientific">Paraburkholderia graminis (strain ATCC 700544 / DSM 17151 / LMG 18924 / NCIMB 13744 / C4D1M)</name>
    <dbReference type="NCBI Taxonomy" id="396598"/>
    <lineage>
        <taxon>Bacteria</taxon>
        <taxon>Pseudomonadati</taxon>
        <taxon>Pseudomonadota</taxon>
        <taxon>Betaproteobacteria</taxon>
        <taxon>Burkholderiales</taxon>
        <taxon>Burkholderiaceae</taxon>
        <taxon>Paraburkholderia</taxon>
    </lineage>
</organism>
<dbReference type="OrthoDB" id="46712at2"/>
<comment type="caution">
    <text evidence="1">The sequence shown here is derived from an EMBL/GenBank/DDBJ whole genome shotgun (WGS) entry which is preliminary data.</text>
</comment>
<gene>
    <name evidence="1" type="ORF">BgramDRAFT_4141</name>
</gene>
<evidence type="ECO:0000313" key="1">
    <source>
        <dbReference type="EMBL" id="EDT09089.1"/>
    </source>
</evidence>
<keyword evidence="2" id="KW-1185">Reference proteome</keyword>
<sequence length="121" mass="13128">MAGGHPAHGTVLKRYRHLNFFRHEYNLEVRTSRVRLPDRCVALVEPGWVGKLGAFTLLRETMALALASRCVLPRWPAPPGASVNAPGPSLSTTPVPLIGAAQVPLTFCWNCVSPLFVTVDG</sequence>
<reference evidence="1 2" key="1">
    <citation type="submission" date="2008-03" db="EMBL/GenBank/DDBJ databases">
        <title>Sequencing of the draft genome and assembly of Burkholderia graminis C4D1M.</title>
        <authorList>
            <consortium name="US DOE Joint Genome Institute (JGI-PGF)"/>
            <person name="Copeland A."/>
            <person name="Lucas S."/>
            <person name="Lapidus A."/>
            <person name="Glavina del Rio T."/>
            <person name="Dalin E."/>
            <person name="Tice H."/>
            <person name="Bruce D."/>
            <person name="Goodwin L."/>
            <person name="Pitluck S."/>
            <person name="Larimer F."/>
            <person name="Land M.L."/>
            <person name="Hauser L."/>
            <person name="Tiedje J."/>
            <person name="Richardson P."/>
        </authorList>
    </citation>
    <scope>NUCLEOTIDE SEQUENCE [LARGE SCALE GENOMIC DNA]</scope>
    <source>
        <strain evidence="2">ATCC 700544 / DSM 17151 / LMG 18924 / NCIMB 13744 / C4D1M</strain>
    </source>
</reference>
<proteinExistence type="predicted"/>